<proteinExistence type="predicted"/>
<protein>
    <submittedName>
        <fullName evidence="1">Uncharacterized protein</fullName>
    </submittedName>
</protein>
<evidence type="ECO:0000313" key="2">
    <source>
        <dbReference type="Proteomes" id="UP000217790"/>
    </source>
</evidence>
<evidence type="ECO:0000313" key="1">
    <source>
        <dbReference type="EMBL" id="PBK84452.1"/>
    </source>
</evidence>
<accession>A0A2H3CZ34</accession>
<dbReference type="Proteomes" id="UP000217790">
    <property type="component" value="Unassembled WGS sequence"/>
</dbReference>
<dbReference type="AlphaFoldDB" id="A0A2H3CZ34"/>
<organism evidence="1 2">
    <name type="scientific">Armillaria gallica</name>
    <name type="common">Bulbous honey fungus</name>
    <name type="synonym">Armillaria bulbosa</name>
    <dbReference type="NCBI Taxonomy" id="47427"/>
    <lineage>
        <taxon>Eukaryota</taxon>
        <taxon>Fungi</taxon>
        <taxon>Dikarya</taxon>
        <taxon>Basidiomycota</taxon>
        <taxon>Agaricomycotina</taxon>
        <taxon>Agaricomycetes</taxon>
        <taxon>Agaricomycetidae</taxon>
        <taxon>Agaricales</taxon>
        <taxon>Marasmiineae</taxon>
        <taxon>Physalacriaceae</taxon>
        <taxon>Armillaria</taxon>
    </lineage>
</organism>
<name>A0A2H3CZ34_ARMGA</name>
<sequence>MHSLNAFLQVASLVEASGKKAKNKEDDEREGAVPQHCGYSLARMHGEREAAYFRDIGAEMEGSVTVLPCCISSTADAQTWQGVLNVKKFQGYKKRVDDLKMDILIHIPGTEKFPPHFGSVEGHIHYSNLLP</sequence>
<dbReference type="OrthoDB" id="10466690at2759"/>
<dbReference type="InParanoid" id="A0A2H3CZ34"/>
<dbReference type="EMBL" id="KZ293698">
    <property type="protein sequence ID" value="PBK84452.1"/>
    <property type="molecule type" value="Genomic_DNA"/>
</dbReference>
<reference evidence="2" key="1">
    <citation type="journal article" date="2017" name="Nat. Ecol. Evol.">
        <title>Genome expansion and lineage-specific genetic innovations in the forest pathogenic fungi Armillaria.</title>
        <authorList>
            <person name="Sipos G."/>
            <person name="Prasanna A.N."/>
            <person name="Walter M.C."/>
            <person name="O'Connor E."/>
            <person name="Balint B."/>
            <person name="Krizsan K."/>
            <person name="Kiss B."/>
            <person name="Hess J."/>
            <person name="Varga T."/>
            <person name="Slot J."/>
            <person name="Riley R."/>
            <person name="Boka B."/>
            <person name="Rigling D."/>
            <person name="Barry K."/>
            <person name="Lee J."/>
            <person name="Mihaltcheva S."/>
            <person name="LaButti K."/>
            <person name="Lipzen A."/>
            <person name="Waldron R."/>
            <person name="Moloney N.M."/>
            <person name="Sperisen C."/>
            <person name="Kredics L."/>
            <person name="Vagvoelgyi C."/>
            <person name="Patrignani A."/>
            <person name="Fitzpatrick D."/>
            <person name="Nagy I."/>
            <person name="Doyle S."/>
            <person name="Anderson J.B."/>
            <person name="Grigoriev I.V."/>
            <person name="Gueldener U."/>
            <person name="Muensterkoetter M."/>
            <person name="Nagy L.G."/>
        </authorList>
    </citation>
    <scope>NUCLEOTIDE SEQUENCE [LARGE SCALE GENOMIC DNA]</scope>
    <source>
        <strain evidence="2">Ar21-2</strain>
    </source>
</reference>
<keyword evidence="2" id="KW-1185">Reference proteome</keyword>
<gene>
    <name evidence="1" type="ORF">ARMGADRAFT_1037171</name>
</gene>